<evidence type="ECO:0000313" key="6">
    <source>
        <dbReference type="EMBL" id="KAJ8947041.1"/>
    </source>
</evidence>
<keyword evidence="7" id="KW-1185">Reference proteome</keyword>
<feature type="domain" description="Polycomb-like MTF2 factor 2 C-terminal" evidence="5">
    <location>
        <begin position="1"/>
        <end position="46"/>
    </location>
</feature>
<evidence type="ECO:0000256" key="2">
    <source>
        <dbReference type="ARBA" id="ARBA00022737"/>
    </source>
</evidence>
<dbReference type="GO" id="GO:0006325">
    <property type="term" value="P:chromatin organization"/>
    <property type="evidence" value="ECO:0007669"/>
    <property type="project" value="UniProtKB-KW"/>
</dbReference>
<evidence type="ECO:0000256" key="1">
    <source>
        <dbReference type="ARBA" id="ARBA00004123"/>
    </source>
</evidence>
<evidence type="ECO:0000256" key="3">
    <source>
        <dbReference type="ARBA" id="ARBA00022853"/>
    </source>
</evidence>
<dbReference type="EMBL" id="JAPWTK010000170">
    <property type="protein sequence ID" value="KAJ8947041.1"/>
    <property type="molecule type" value="Genomic_DNA"/>
</dbReference>
<dbReference type="Proteomes" id="UP001162162">
    <property type="component" value="Unassembled WGS sequence"/>
</dbReference>
<keyword evidence="4" id="KW-0539">Nucleus</keyword>
<protein>
    <recommendedName>
        <fullName evidence="5">Polycomb-like MTF2 factor 2 C-terminal domain-containing protein</fullName>
    </recommendedName>
</protein>
<dbReference type="Pfam" id="PF14061">
    <property type="entry name" value="Mtf2_C"/>
    <property type="match status" value="1"/>
</dbReference>
<proteinExistence type="predicted"/>
<evidence type="ECO:0000259" key="5">
    <source>
        <dbReference type="Pfam" id="PF14061"/>
    </source>
</evidence>
<comment type="caution">
    <text evidence="6">The sequence shown here is derived from an EMBL/GenBank/DDBJ whole genome shotgun (WGS) entry which is preliminary data.</text>
</comment>
<accession>A0AAV8Y7W8</accession>
<keyword evidence="3" id="KW-0156">Chromatin regulator</keyword>
<keyword evidence="2" id="KW-0677">Repeat</keyword>
<organism evidence="6 7">
    <name type="scientific">Aromia moschata</name>
    <dbReference type="NCBI Taxonomy" id="1265417"/>
    <lineage>
        <taxon>Eukaryota</taxon>
        <taxon>Metazoa</taxon>
        <taxon>Ecdysozoa</taxon>
        <taxon>Arthropoda</taxon>
        <taxon>Hexapoda</taxon>
        <taxon>Insecta</taxon>
        <taxon>Pterygota</taxon>
        <taxon>Neoptera</taxon>
        <taxon>Endopterygota</taxon>
        <taxon>Coleoptera</taxon>
        <taxon>Polyphaga</taxon>
        <taxon>Cucujiformia</taxon>
        <taxon>Chrysomeloidea</taxon>
        <taxon>Cerambycidae</taxon>
        <taxon>Cerambycinae</taxon>
        <taxon>Callichromatini</taxon>
        <taxon>Aromia</taxon>
    </lineage>
</organism>
<comment type="subcellular location">
    <subcellularLocation>
        <location evidence="1">Nucleus</location>
    </subcellularLocation>
</comment>
<evidence type="ECO:0000256" key="4">
    <source>
        <dbReference type="ARBA" id="ARBA00023242"/>
    </source>
</evidence>
<dbReference type="InterPro" id="IPR025894">
    <property type="entry name" value="Mtf2_C_dom"/>
</dbReference>
<gene>
    <name evidence="6" type="ORF">NQ318_019933</name>
</gene>
<dbReference type="GO" id="GO:0005634">
    <property type="term" value="C:nucleus"/>
    <property type="evidence" value="ECO:0007669"/>
    <property type="project" value="UniProtKB-SubCell"/>
</dbReference>
<dbReference type="AlphaFoldDB" id="A0AAV8Y7W8"/>
<reference evidence="6" key="1">
    <citation type="journal article" date="2023" name="Insect Mol. Biol.">
        <title>Genome sequencing provides insights into the evolution of gene families encoding plant cell wall-degrading enzymes in longhorned beetles.</title>
        <authorList>
            <person name="Shin N.R."/>
            <person name="Okamura Y."/>
            <person name="Kirsch R."/>
            <person name="Pauchet Y."/>
        </authorList>
    </citation>
    <scope>NUCLEOTIDE SEQUENCE</scope>
    <source>
        <strain evidence="6">AMC_N1</strain>
    </source>
</reference>
<evidence type="ECO:0000313" key="7">
    <source>
        <dbReference type="Proteomes" id="UP001162162"/>
    </source>
</evidence>
<name>A0AAV8Y7W8_9CUCU</name>
<sequence length="129" mass="13567">MDDLKTSVNIYFGAANRIAAGERFGVKAKRTGPTGKMEYLIEWGGPQQRDDLICDPLRARGGSLAARDPFRFGAVGTGRAGLGGVSGFHGATDLEGVAALRGGVVEWVAFNQLLMGPIGPLYGGMQNLI</sequence>